<proteinExistence type="predicted"/>
<accession>A0A6J4NJP4</accession>
<reference evidence="1" key="1">
    <citation type="submission" date="2020-02" db="EMBL/GenBank/DDBJ databases">
        <authorList>
            <person name="Meier V. D."/>
        </authorList>
    </citation>
    <scope>NUCLEOTIDE SEQUENCE</scope>
    <source>
        <strain evidence="1">AVDCRST_MAG94</strain>
    </source>
</reference>
<name>A0A6J4NJP4_9CYAN</name>
<dbReference type="EMBL" id="CADCTY010001833">
    <property type="protein sequence ID" value="CAA9389713.1"/>
    <property type="molecule type" value="Genomic_DNA"/>
</dbReference>
<dbReference type="AlphaFoldDB" id="A0A6J4NJP4"/>
<gene>
    <name evidence="1" type="ORF">AVDCRST_MAG94-5333</name>
</gene>
<evidence type="ECO:0000313" key="1">
    <source>
        <dbReference type="EMBL" id="CAA9389713.1"/>
    </source>
</evidence>
<organism evidence="1">
    <name type="scientific">uncultured Leptolyngbya sp</name>
    <dbReference type="NCBI Taxonomy" id="332963"/>
    <lineage>
        <taxon>Bacteria</taxon>
        <taxon>Bacillati</taxon>
        <taxon>Cyanobacteriota</taxon>
        <taxon>Cyanophyceae</taxon>
        <taxon>Leptolyngbyales</taxon>
        <taxon>Leptolyngbyaceae</taxon>
        <taxon>Leptolyngbya group</taxon>
        <taxon>Leptolyngbya</taxon>
        <taxon>environmental samples</taxon>
    </lineage>
</organism>
<sequence length="181" mass="20553">MPVVLRGFFKSGRPKPKRSPDPFRTILGSDWTLEYSGALPALSDIGVQHRLVCSEVTEPAARALLEQGFQSIGEGKLPTHAIFCTASLARDQHQPRLLFNIFIDLSLVPSSAWRTWIAVEICKRLKRRLIKCKERALLIRCRSNNEFPFCMESDDLDMAWLDDGIRYLKAAMAEYESIRGV</sequence>
<protein>
    <submittedName>
        <fullName evidence="1">Uncharacterized protein</fullName>
    </submittedName>
</protein>